<proteinExistence type="predicted"/>
<keyword evidence="1" id="KW-0472">Membrane</keyword>
<dbReference type="AlphaFoldDB" id="A0AAG5CV46"/>
<dbReference type="InterPro" id="IPR006631">
    <property type="entry name" value="DM4_12"/>
</dbReference>
<keyword evidence="1" id="KW-0812">Transmembrane</keyword>
<dbReference type="PANTHER" id="PTHR21398:SF22">
    <property type="entry name" value="IP12060P-RELATED"/>
    <property type="match status" value="1"/>
</dbReference>
<keyword evidence="1" id="KW-1133">Transmembrane helix</keyword>
<name>A0AAG5CV46_ANOAO</name>
<reference evidence="2" key="1">
    <citation type="submission" date="2024-04" db="UniProtKB">
        <authorList>
            <consortium name="EnsemblMetazoa"/>
        </authorList>
    </citation>
    <scope>IDENTIFICATION</scope>
    <source>
        <strain evidence="2">EBRO</strain>
    </source>
</reference>
<evidence type="ECO:0000313" key="3">
    <source>
        <dbReference type="Proteomes" id="UP000075880"/>
    </source>
</evidence>
<feature type="transmembrane region" description="Helical" evidence="1">
    <location>
        <begin position="69"/>
        <end position="89"/>
    </location>
</feature>
<dbReference type="EnsemblMetazoa" id="ENSAATROPT002505">
    <property type="protein sequence ID" value="ENSAATROPP002403"/>
    <property type="gene ID" value="ENSAATROPG001978"/>
</dbReference>
<keyword evidence="3" id="KW-1185">Reference proteome</keyword>
<accession>A0AAG5CV46</accession>
<sequence>MQMHSCMQSMASAKFLQHSQFTNIVAAGHISRKMRNKQLIILVSVAYSTIVYGAKPSSLMFERHERAALTYPVGGSIGYLLAIAIPLLVPDRNIYLSHNFEANYGVPTNETQYTLWYQRFKDNNFNLTKAIEANRRLRRQAGFSRTYFYGQLQERMDLYGLNATGCIERIICELTELPLAEHNGVLGDVMSVIFSPSSSLDEDLPVAMAFFEAEASGANDGCDRYRMFCRTDLLGLVSTVL</sequence>
<protein>
    <submittedName>
        <fullName evidence="2">Uncharacterized protein</fullName>
    </submittedName>
</protein>
<feature type="transmembrane region" description="Helical" evidence="1">
    <location>
        <begin position="39"/>
        <end position="57"/>
    </location>
</feature>
<dbReference type="PANTHER" id="PTHR21398">
    <property type="entry name" value="AGAP007094-PA"/>
    <property type="match status" value="1"/>
</dbReference>
<dbReference type="Proteomes" id="UP000075880">
    <property type="component" value="Unassembled WGS sequence"/>
</dbReference>
<evidence type="ECO:0000256" key="1">
    <source>
        <dbReference type="SAM" id="Phobius"/>
    </source>
</evidence>
<dbReference type="Pfam" id="PF07841">
    <property type="entry name" value="DM4_12"/>
    <property type="match status" value="1"/>
</dbReference>
<evidence type="ECO:0000313" key="2">
    <source>
        <dbReference type="EnsemblMetazoa" id="ENSAATROPP002403"/>
    </source>
</evidence>
<dbReference type="SMART" id="SM00718">
    <property type="entry name" value="DM4_12"/>
    <property type="match status" value="1"/>
</dbReference>
<organism evidence="2 3">
    <name type="scientific">Anopheles atroparvus</name>
    <name type="common">European mosquito</name>
    <dbReference type="NCBI Taxonomy" id="41427"/>
    <lineage>
        <taxon>Eukaryota</taxon>
        <taxon>Metazoa</taxon>
        <taxon>Ecdysozoa</taxon>
        <taxon>Arthropoda</taxon>
        <taxon>Hexapoda</taxon>
        <taxon>Insecta</taxon>
        <taxon>Pterygota</taxon>
        <taxon>Neoptera</taxon>
        <taxon>Endopterygota</taxon>
        <taxon>Diptera</taxon>
        <taxon>Nematocera</taxon>
        <taxon>Culicoidea</taxon>
        <taxon>Culicidae</taxon>
        <taxon>Anophelinae</taxon>
        <taxon>Anopheles</taxon>
    </lineage>
</organism>